<dbReference type="Proteomes" id="UP000054623">
    <property type="component" value="Unassembled WGS sequence"/>
</dbReference>
<dbReference type="InterPro" id="IPR003731">
    <property type="entry name" value="Di-Nase_FeMo-co_biosynth"/>
</dbReference>
<name>A0A098B1C9_DESHA</name>
<dbReference type="EMBL" id="LOCK01000028">
    <property type="protein sequence ID" value="KTE91044.1"/>
    <property type="molecule type" value="Genomic_DNA"/>
</dbReference>
<evidence type="ECO:0000313" key="3">
    <source>
        <dbReference type="EMBL" id="KTE91044.1"/>
    </source>
</evidence>
<dbReference type="PANTHER" id="PTHR42983">
    <property type="entry name" value="DINITROGENASE IRON-MOLYBDENUM COFACTOR PROTEIN-RELATED"/>
    <property type="match status" value="1"/>
</dbReference>
<reference evidence="3 4" key="2">
    <citation type="submission" date="2015-12" db="EMBL/GenBank/DDBJ databases">
        <title>Draft Genome Sequence of Desulfitobacterium hafniense Strain DH, a Sulfate-reducing Bacterium Isolated from Paddy Soils.</title>
        <authorList>
            <person name="Bao P."/>
            <person name="Zhang X."/>
            <person name="Li G."/>
        </authorList>
    </citation>
    <scope>NUCLEOTIDE SEQUENCE [LARGE SCALE GENOMIC DNA]</scope>
    <source>
        <strain evidence="3 4">DH</strain>
    </source>
</reference>
<dbReference type="InterPro" id="IPR033913">
    <property type="entry name" value="MTH1175_dom"/>
</dbReference>
<sequence length="132" mass="14097">MNKKIAIPTEGEKVNAHFGRSQAFTLFLIEEGKVSGQERIDTADFQHQHEGIAQLLKSKGVETVICGGIGPGAITGLENAGIEVLRGANGPALEAAQAYAAGTFVSTNAVCNHSHDHDHHGHGHDHDHHHHH</sequence>
<gene>
    <name evidence="3" type="ORF">AT727_05435</name>
    <name evidence="2" type="ORF">DPCES_1779</name>
</gene>
<organism evidence="2">
    <name type="scientific">Desulfitobacterium hafniense</name>
    <name type="common">Desulfitobacterium frappieri</name>
    <dbReference type="NCBI Taxonomy" id="49338"/>
    <lineage>
        <taxon>Bacteria</taxon>
        <taxon>Bacillati</taxon>
        <taxon>Bacillota</taxon>
        <taxon>Clostridia</taxon>
        <taxon>Eubacteriales</taxon>
        <taxon>Desulfitobacteriaceae</taxon>
        <taxon>Desulfitobacterium</taxon>
    </lineage>
</organism>
<reference evidence="2" key="1">
    <citation type="submission" date="2014-07" db="EMBL/GenBank/DDBJ databases">
        <authorList>
            <person name="Hornung V.Bastian."/>
        </authorList>
    </citation>
    <scope>NUCLEOTIDE SEQUENCE</scope>
    <source>
        <strain evidence="2">PCE-S</strain>
    </source>
</reference>
<dbReference type="PATRIC" id="fig|49338.4.peg.1913"/>
<dbReference type="Gene3D" id="3.30.420.130">
    <property type="entry name" value="Dinitrogenase iron-molybdenum cofactor biosynthesis domain"/>
    <property type="match status" value="1"/>
</dbReference>
<dbReference type="RefSeq" id="WP_005811644.1">
    <property type="nucleotide sequence ID" value="NZ_CABKQQ010000033.1"/>
</dbReference>
<feature type="domain" description="Dinitrogenase iron-molybdenum cofactor biosynthesis" evidence="1">
    <location>
        <begin position="11"/>
        <end position="100"/>
    </location>
</feature>
<dbReference type="OrthoDB" id="280278at2"/>
<protein>
    <submittedName>
        <fullName evidence="3">Diguanylate cyclase</fullName>
    </submittedName>
    <submittedName>
        <fullName evidence="2">Dinitrogenase iron-molybdenum cofactor</fullName>
    </submittedName>
</protein>
<dbReference type="PANTHER" id="PTHR42983:SF1">
    <property type="entry name" value="IRON-MOLYBDENUM PROTEIN"/>
    <property type="match status" value="1"/>
</dbReference>
<accession>A0A098B1C9</accession>
<dbReference type="OMA" id="NDHFGMS"/>
<dbReference type="InterPro" id="IPR036105">
    <property type="entry name" value="DiNase_FeMo-co_biosyn_sf"/>
</dbReference>
<dbReference type="Pfam" id="PF02579">
    <property type="entry name" value="Nitro_FeMo-Co"/>
    <property type="match status" value="1"/>
</dbReference>
<dbReference type="AlphaFoldDB" id="A0A098B1C9"/>
<dbReference type="EMBL" id="LK996017">
    <property type="protein sequence ID" value="CDX01666.1"/>
    <property type="molecule type" value="Genomic_DNA"/>
</dbReference>
<proteinExistence type="predicted"/>
<evidence type="ECO:0000313" key="4">
    <source>
        <dbReference type="Proteomes" id="UP000054623"/>
    </source>
</evidence>
<evidence type="ECO:0000313" key="2">
    <source>
        <dbReference type="EMBL" id="CDX01666.1"/>
    </source>
</evidence>
<evidence type="ECO:0000259" key="1">
    <source>
        <dbReference type="Pfam" id="PF02579"/>
    </source>
</evidence>
<dbReference type="SUPFAM" id="SSF53146">
    <property type="entry name" value="Nitrogenase accessory factor-like"/>
    <property type="match status" value="1"/>
</dbReference>
<dbReference type="CDD" id="cd00851">
    <property type="entry name" value="MTH1175"/>
    <property type="match status" value="1"/>
</dbReference>